<evidence type="ECO:0000256" key="3">
    <source>
        <dbReference type="ARBA" id="ARBA00012972"/>
    </source>
</evidence>
<accession>A0A7W7VKH0</accession>
<dbReference type="GO" id="GO:0036440">
    <property type="term" value="F:citrate synthase activity"/>
    <property type="evidence" value="ECO:0007669"/>
    <property type="project" value="UniProtKB-EC"/>
</dbReference>
<protein>
    <recommendedName>
        <fullName evidence="3">citrate synthase (unknown stereospecificity)</fullName>
        <ecNumber evidence="3">2.3.3.16</ecNumber>
    </recommendedName>
</protein>
<dbReference type="Gene3D" id="1.10.580.10">
    <property type="entry name" value="Citrate Synthase, domain 1"/>
    <property type="match status" value="1"/>
</dbReference>
<dbReference type="Gene3D" id="1.10.230.10">
    <property type="entry name" value="Cytochrome P450-Terp, domain 2"/>
    <property type="match status" value="1"/>
</dbReference>
<dbReference type="InterPro" id="IPR036969">
    <property type="entry name" value="Citrate_synthase_sf"/>
</dbReference>
<keyword evidence="5" id="KW-0012">Acyltransferase</keyword>
<sequence length="261" mass="26906">MSGRSVPLEIGTAVGAADEHHVRVRGLDLVDDLIGELTYTEVALLAVTGRRPTPAETKVVDAVLVSLLDHGLTPSALAARLTFWSAPEAIQGAVAAGLLGAGSVLLGSMEGCGRLLTDIADQVASGAEARDAVDTRLRAIVDVGGRIPGLGHSLHRDGDPRAGKLLAVARGQKVAARHVEHLELVVERAAALTGKALPLNATGAAAALLLEVGVPWRLHRGFALMSRTAGLVAHVGEELESPIAPAVRAALRAASRIEPEV</sequence>
<evidence type="ECO:0000256" key="2">
    <source>
        <dbReference type="ARBA" id="ARBA00010566"/>
    </source>
</evidence>
<dbReference type="SUPFAM" id="SSF48256">
    <property type="entry name" value="Citrate synthase"/>
    <property type="match status" value="1"/>
</dbReference>
<dbReference type="Pfam" id="PF00285">
    <property type="entry name" value="Citrate_synt"/>
    <property type="match status" value="1"/>
</dbReference>
<evidence type="ECO:0000313" key="6">
    <source>
        <dbReference type="Proteomes" id="UP000552644"/>
    </source>
</evidence>
<dbReference type="GO" id="GO:0006099">
    <property type="term" value="P:tricarboxylic acid cycle"/>
    <property type="evidence" value="ECO:0007669"/>
    <property type="project" value="UniProtKB-UniPathway"/>
</dbReference>
<comment type="caution">
    <text evidence="5">The sequence shown here is derived from an EMBL/GenBank/DDBJ whole genome shotgun (WGS) entry which is preliminary data.</text>
</comment>
<dbReference type="AlphaFoldDB" id="A0A7W7VKH0"/>
<dbReference type="Proteomes" id="UP000552644">
    <property type="component" value="Unassembled WGS sequence"/>
</dbReference>
<evidence type="ECO:0000313" key="5">
    <source>
        <dbReference type="EMBL" id="MBB4913681.1"/>
    </source>
</evidence>
<keyword evidence="4 5" id="KW-0808">Transferase</keyword>
<dbReference type="PANTHER" id="PTHR11739">
    <property type="entry name" value="CITRATE SYNTHASE"/>
    <property type="match status" value="1"/>
</dbReference>
<gene>
    <name evidence="5" type="ORF">FHS44_000753</name>
</gene>
<dbReference type="EMBL" id="JACHJP010000001">
    <property type="protein sequence ID" value="MBB4913681.1"/>
    <property type="molecule type" value="Genomic_DNA"/>
</dbReference>
<reference evidence="5 6" key="1">
    <citation type="submission" date="2020-08" db="EMBL/GenBank/DDBJ databases">
        <title>Genomic Encyclopedia of Type Strains, Phase III (KMG-III): the genomes of soil and plant-associated and newly described type strains.</title>
        <authorList>
            <person name="Whitman W."/>
        </authorList>
    </citation>
    <scope>NUCLEOTIDE SEQUENCE [LARGE SCALE GENOMIC DNA]</scope>
    <source>
        <strain evidence="5 6">CECT 8840</strain>
    </source>
</reference>
<dbReference type="InterPro" id="IPR002020">
    <property type="entry name" value="Citrate_synthase"/>
</dbReference>
<dbReference type="PANTHER" id="PTHR11739:SF4">
    <property type="entry name" value="CITRATE SYNTHASE, PEROXISOMAL"/>
    <property type="match status" value="1"/>
</dbReference>
<name>A0A7W7VKH0_9ACTN</name>
<evidence type="ECO:0000256" key="1">
    <source>
        <dbReference type="ARBA" id="ARBA00005163"/>
    </source>
</evidence>
<dbReference type="InterPro" id="IPR016143">
    <property type="entry name" value="Citrate_synth-like_sm_a-sub"/>
</dbReference>
<dbReference type="CDD" id="cd06100">
    <property type="entry name" value="CCL_ACL-C"/>
    <property type="match status" value="1"/>
</dbReference>
<keyword evidence="6" id="KW-1185">Reference proteome</keyword>
<dbReference type="EC" id="2.3.3.16" evidence="3"/>
<dbReference type="NCBIfam" id="NF004868">
    <property type="entry name" value="PRK06224.1-5"/>
    <property type="match status" value="1"/>
</dbReference>
<dbReference type="GO" id="GO:0005829">
    <property type="term" value="C:cytosol"/>
    <property type="evidence" value="ECO:0007669"/>
    <property type="project" value="TreeGrafter"/>
</dbReference>
<dbReference type="InterPro" id="IPR016142">
    <property type="entry name" value="Citrate_synth-like_lrg_a-sub"/>
</dbReference>
<dbReference type="UniPathway" id="UPA00223"/>
<comment type="pathway">
    <text evidence="1">Carbohydrate metabolism; tricarboxylic acid cycle.</text>
</comment>
<evidence type="ECO:0000256" key="4">
    <source>
        <dbReference type="ARBA" id="ARBA00022679"/>
    </source>
</evidence>
<dbReference type="GO" id="GO:0005975">
    <property type="term" value="P:carbohydrate metabolic process"/>
    <property type="evidence" value="ECO:0007669"/>
    <property type="project" value="TreeGrafter"/>
</dbReference>
<proteinExistence type="inferred from homology"/>
<comment type="similarity">
    <text evidence="2">Belongs to the citrate synthase family.</text>
</comment>
<organism evidence="5 6">
    <name type="scientific">Streptosporangium saharense</name>
    <dbReference type="NCBI Taxonomy" id="1706840"/>
    <lineage>
        <taxon>Bacteria</taxon>
        <taxon>Bacillati</taxon>
        <taxon>Actinomycetota</taxon>
        <taxon>Actinomycetes</taxon>
        <taxon>Streptosporangiales</taxon>
        <taxon>Streptosporangiaceae</taxon>
        <taxon>Streptosporangium</taxon>
    </lineage>
</organism>
<dbReference type="RefSeq" id="WP_221460317.1">
    <property type="nucleotide sequence ID" value="NZ_JACHJP010000001.1"/>
</dbReference>